<feature type="domain" description="SET" evidence="16">
    <location>
        <begin position="2317"/>
        <end position="2433"/>
    </location>
</feature>
<keyword evidence="2" id="KW-0597">Phosphoprotein</keyword>
<keyword evidence="20" id="KW-1185">Reference proteome</keyword>
<dbReference type="PANTHER" id="PTHR45888:SF6">
    <property type="entry name" value="HL01030P-RELATED"/>
    <property type="match status" value="1"/>
</dbReference>
<keyword evidence="9" id="KW-0862">Zinc</keyword>
<feature type="compositionally biased region" description="Basic residues" evidence="15">
    <location>
        <begin position="1410"/>
        <end position="1422"/>
    </location>
</feature>
<dbReference type="RefSeq" id="XP_005177960.2">
    <property type="nucleotide sequence ID" value="XM_005177903.3"/>
</dbReference>
<feature type="compositionally biased region" description="Low complexity" evidence="15">
    <location>
        <begin position="782"/>
        <end position="797"/>
    </location>
</feature>
<dbReference type="PROSITE" id="PS51542">
    <property type="entry name" value="FYRN"/>
    <property type="match status" value="1"/>
</dbReference>
<dbReference type="InterPro" id="IPR013083">
    <property type="entry name" value="Znf_RING/FYVE/PHD"/>
</dbReference>
<feature type="compositionally biased region" description="Basic and acidic residues" evidence="15">
    <location>
        <begin position="759"/>
        <end position="777"/>
    </location>
</feature>
<keyword evidence="13" id="KW-0804">Transcription</keyword>
<keyword evidence="6" id="KW-0479">Metal-binding</keyword>
<dbReference type="FunFam" id="3.30.160.360:FF:000001">
    <property type="entry name" value="Histone-lysine N-methyltransferase"/>
    <property type="match status" value="1"/>
</dbReference>
<accession>A0A1I8NDD6</accession>
<keyword evidence="4" id="KW-0808">Transferase</keyword>
<dbReference type="PROSITE" id="PS51543">
    <property type="entry name" value="FYRC"/>
    <property type="match status" value="1"/>
</dbReference>
<proteinExistence type="predicted"/>
<reference evidence="19" key="1">
    <citation type="submission" date="2021-01" db="UniProtKB">
        <authorList>
            <consortium name="EnsemblMetazoa"/>
        </authorList>
    </citation>
    <scope>IDENTIFICATION</scope>
    <source>
        <strain evidence="19">Aabys</strain>
    </source>
</reference>
<dbReference type="CDD" id="cd19171">
    <property type="entry name" value="SET_KMT2C_2D"/>
    <property type="match status" value="1"/>
</dbReference>
<keyword evidence="14" id="KW-0539">Nucleus</keyword>
<feature type="compositionally biased region" description="Low complexity" evidence="15">
    <location>
        <begin position="1278"/>
        <end position="1295"/>
    </location>
</feature>
<feature type="region of interest" description="Disordered" evidence="15">
    <location>
        <begin position="759"/>
        <end position="797"/>
    </location>
</feature>
<dbReference type="GO" id="GO:0098687">
    <property type="term" value="C:chromosomal region"/>
    <property type="evidence" value="ECO:0007669"/>
    <property type="project" value="UniProtKB-ARBA"/>
</dbReference>
<feature type="compositionally biased region" description="Polar residues" evidence="15">
    <location>
        <begin position="1204"/>
        <end position="1215"/>
    </location>
</feature>
<evidence type="ECO:0000256" key="13">
    <source>
        <dbReference type="ARBA" id="ARBA00023163"/>
    </source>
</evidence>
<feature type="compositionally biased region" description="Low complexity" evidence="15">
    <location>
        <begin position="905"/>
        <end position="924"/>
    </location>
</feature>
<feature type="compositionally biased region" description="Polar residues" evidence="15">
    <location>
        <begin position="1321"/>
        <end position="1336"/>
    </location>
</feature>
<evidence type="ECO:0000256" key="6">
    <source>
        <dbReference type="ARBA" id="ARBA00022723"/>
    </source>
</evidence>
<evidence type="ECO:0000256" key="2">
    <source>
        <dbReference type="ARBA" id="ARBA00022553"/>
    </source>
</evidence>
<evidence type="ECO:0000256" key="10">
    <source>
        <dbReference type="ARBA" id="ARBA00022853"/>
    </source>
</evidence>
<keyword evidence="5" id="KW-0949">S-adenosyl-L-methionine</keyword>
<feature type="region of interest" description="Disordered" evidence="15">
    <location>
        <begin position="852"/>
        <end position="951"/>
    </location>
</feature>
<feature type="compositionally biased region" description="Polar residues" evidence="15">
    <location>
        <begin position="1153"/>
        <end position="1178"/>
    </location>
</feature>
<evidence type="ECO:0000256" key="3">
    <source>
        <dbReference type="ARBA" id="ARBA00022603"/>
    </source>
</evidence>
<feature type="compositionally biased region" description="Polar residues" evidence="15">
    <location>
        <begin position="465"/>
        <end position="481"/>
    </location>
</feature>
<feature type="compositionally biased region" description="Polar residues" evidence="15">
    <location>
        <begin position="1296"/>
        <end position="1313"/>
    </location>
</feature>
<dbReference type="InterPro" id="IPR003888">
    <property type="entry name" value="FYrich_N"/>
</dbReference>
<keyword evidence="10" id="KW-0156">Chromatin regulator</keyword>
<dbReference type="Pfam" id="PF00856">
    <property type="entry name" value="SET"/>
    <property type="match status" value="1"/>
</dbReference>
<evidence type="ECO:0000256" key="5">
    <source>
        <dbReference type="ARBA" id="ARBA00022691"/>
    </source>
</evidence>
<feature type="compositionally biased region" description="Low complexity" evidence="15">
    <location>
        <begin position="420"/>
        <end position="432"/>
    </location>
</feature>
<dbReference type="PANTHER" id="PTHR45888">
    <property type="entry name" value="HL01030P-RELATED"/>
    <property type="match status" value="1"/>
</dbReference>
<dbReference type="GO" id="GO:0042800">
    <property type="term" value="F:histone H3K4 methyltransferase activity"/>
    <property type="evidence" value="ECO:0007669"/>
    <property type="project" value="TreeGrafter"/>
</dbReference>
<evidence type="ECO:0000256" key="14">
    <source>
        <dbReference type="ARBA" id="ARBA00023242"/>
    </source>
</evidence>
<dbReference type="Gene3D" id="2.170.270.10">
    <property type="entry name" value="SET domain"/>
    <property type="match status" value="1"/>
</dbReference>
<evidence type="ECO:0000256" key="7">
    <source>
        <dbReference type="ARBA" id="ARBA00022737"/>
    </source>
</evidence>
<reference evidence="21" key="2">
    <citation type="submission" date="2025-04" db="UniProtKB">
        <authorList>
            <consortium name="RefSeq"/>
        </authorList>
    </citation>
    <scope>IDENTIFICATION</scope>
    <source>
        <strain evidence="21">Aabys</strain>
    </source>
</reference>
<keyword evidence="3" id="KW-0489">Methyltransferase</keyword>
<keyword evidence="7" id="KW-0677">Repeat</keyword>
<evidence type="ECO:0000256" key="4">
    <source>
        <dbReference type="ARBA" id="ARBA00022679"/>
    </source>
</evidence>
<dbReference type="STRING" id="7370.A0A1I8NDD6"/>
<keyword evidence="11" id="KW-0805">Transcription regulation</keyword>
<dbReference type="Pfam" id="PF05964">
    <property type="entry name" value="FYRN"/>
    <property type="match status" value="1"/>
</dbReference>
<feature type="compositionally biased region" description="Low complexity" evidence="15">
    <location>
        <begin position="1432"/>
        <end position="1455"/>
    </location>
</feature>
<dbReference type="FunFam" id="2.170.270.10:FF:000003">
    <property type="entry name" value="Histone-lysine N-methyltransferase"/>
    <property type="match status" value="1"/>
</dbReference>
<dbReference type="Pfam" id="PF13832">
    <property type="entry name" value="zf-HC5HC2H_2"/>
    <property type="match status" value="1"/>
</dbReference>
<dbReference type="KEGG" id="mde:101890357"/>
<dbReference type="SUPFAM" id="SSF82199">
    <property type="entry name" value="SET domain"/>
    <property type="match status" value="1"/>
</dbReference>
<dbReference type="Gene3D" id="3.30.40.10">
    <property type="entry name" value="Zinc/RING finger domain, C3HC4 (zinc finger)"/>
    <property type="match status" value="1"/>
</dbReference>
<dbReference type="GO" id="GO:0003713">
    <property type="term" value="F:transcription coactivator activity"/>
    <property type="evidence" value="ECO:0007669"/>
    <property type="project" value="TreeGrafter"/>
</dbReference>
<dbReference type="InterPro" id="IPR003616">
    <property type="entry name" value="Post-SET_dom"/>
</dbReference>
<evidence type="ECO:0000256" key="15">
    <source>
        <dbReference type="SAM" id="MobiDB-lite"/>
    </source>
</evidence>
<dbReference type="VEuPathDB" id="VectorBase:MDOA014040"/>
<evidence type="ECO:0000256" key="8">
    <source>
        <dbReference type="ARBA" id="ARBA00022771"/>
    </source>
</evidence>
<gene>
    <name evidence="19" type="primary">101890357</name>
    <name evidence="21" type="synonym">LOC101890357</name>
</gene>
<dbReference type="Gene3D" id="3.30.160.360">
    <property type="match status" value="1"/>
</dbReference>
<comment type="subcellular location">
    <subcellularLocation>
        <location evidence="1">Nucleus</location>
    </subcellularLocation>
</comment>
<keyword evidence="8" id="KW-0863">Zinc-finger</keyword>
<evidence type="ECO:0000313" key="21">
    <source>
        <dbReference type="RefSeq" id="XP_005177960.2"/>
    </source>
</evidence>
<dbReference type="InterPro" id="IPR034732">
    <property type="entry name" value="EPHD"/>
</dbReference>
<dbReference type="GO" id="GO:0044666">
    <property type="term" value="C:MLL3/4 complex"/>
    <property type="evidence" value="ECO:0007669"/>
    <property type="project" value="TreeGrafter"/>
</dbReference>
<dbReference type="GO" id="GO:0005700">
    <property type="term" value="C:polytene chromosome"/>
    <property type="evidence" value="ECO:0007669"/>
    <property type="project" value="UniProtKB-ARBA"/>
</dbReference>
<dbReference type="eggNOG" id="KOG4443">
    <property type="taxonomic scope" value="Eukaryota"/>
</dbReference>
<dbReference type="Proteomes" id="UP001652621">
    <property type="component" value="Unplaced"/>
</dbReference>
<feature type="compositionally biased region" description="Low complexity" evidence="15">
    <location>
        <begin position="1380"/>
        <end position="1404"/>
    </location>
</feature>
<feature type="region of interest" description="Disordered" evidence="15">
    <location>
        <begin position="1020"/>
        <end position="1051"/>
    </location>
</feature>
<dbReference type="PROSITE" id="PS50868">
    <property type="entry name" value="POST_SET"/>
    <property type="match status" value="1"/>
</dbReference>
<feature type="compositionally biased region" description="Low complexity" evidence="15">
    <location>
        <begin position="1337"/>
        <end position="1361"/>
    </location>
</feature>
<protein>
    <submittedName>
        <fullName evidence="21">Histone-lysine N-methyltransferase trr</fullName>
    </submittedName>
</protein>
<feature type="domain" description="PHD-type" evidence="18">
    <location>
        <begin position="1939"/>
        <end position="2047"/>
    </location>
</feature>
<dbReference type="GO" id="GO:0008270">
    <property type="term" value="F:zinc ion binding"/>
    <property type="evidence" value="ECO:0007669"/>
    <property type="project" value="UniProtKB-KW"/>
</dbReference>
<dbReference type="SMART" id="SM00541">
    <property type="entry name" value="FYRN"/>
    <property type="match status" value="1"/>
</dbReference>
<dbReference type="VEuPathDB" id="VectorBase:MDOMA2_004138"/>
<evidence type="ECO:0000313" key="19">
    <source>
        <dbReference type="EnsemblMetazoa" id="MDOA014040-PA"/>
    </source>
</evidence>
<evidence type="ECO:0000256" key="12">
    <source>
        <dbReference type="ARBA" id="ARBA00023159"/>
    </source>
</evidence>
<evidence type="ECO:0000256" key="9">
    <source>
        <dbReference type="ARBA" id="ARBA00022833"/>
    </source>
</evidence>
<evidence type="ECO:0000256" key="1">
    <source>
        <dbReference type="ARBA" id="ARBA00004123"/>
    </source>
</evidence>
<evidence type="ECO:0000313" key="20">
    <source>
        <dbReference type="Proteomes" id="UP001652621"/>
    </source>
</evidence>
<feature type="region of interest" description="Disordered" evidence="15">
    <location>
        <begin position="1190"/>
        <end position="1465"/>
    </location>
</feature>
<name>A0A1I8NDD6_MUSDO</name>
<feature type="domain" description="Post-SET" evidence="17">
    <location>
        <begin position="2441"/>
        <end position="2457"/>
    </location>
</feature>
<evidence type="ECO:0000259" key="17">
    <source>
        <dbReference type="PROSITE" id="PS50868"/>
    </source>
</evidence>
<dbReference type="GeneID" id="101890357"/>
<feature type="compositionally biased region" description="Polar residues" evidence="15">
    <location>
        <begin position="45"/>
        <end position="56"/>
    </location>
</feature>
<feature type="region of interest" description="Disordered" evidence="15">
    <location>
        <begin position="1139"/>
        <end position="1178"/>
    </location>
</feature>
<feature type="compositionally biased region" description="Low complexity" evidence="15">
    <location>
        <begin position="1024"/>
        <end position="1042"/>
    </location>
</feature>
<dbReference type="InterPro" id="IPR003889">
    <property type="entry name" value="FYrich_C"/>
</dbReference>
<dbReference type="PROSITE" id="PS50280">
    <property type="entry name" value="SET"/>
    <property type="match status" value="1"/>
</dbReference>
<organism evidence="19">
    <name type="scientific">Musca domestica</name>
    <name type="common">House fly</name>
    <dbReference type="NCBI Taxonomy" id="7370"/>
    <lineage>
        <taxon>Eukaryota</taxon>
        <taxon>Metazoa</taxon>
        <taxon>Ecdysozoa</taxon>
        <taxon>Arthropoda</taxon>
        <taxon>Hexapoda</taxon>
        <taxon>Insecta</taxon>
        <taxon>Pterygota</taxon>
        <taxon>Neoptera</taxon>
        <taxon>Endopterygota</taxon>
        <taxon>Diptera</taxon>
        <taxon>Brachycera</taxon>
        <taxon>Muscomorpha</taxon>
        <taxon>Muscoidea</taxon>
        <taxon>Muscidae</taxon>
        <taxon>Musca</taxon>
    </lineage>
</organism>
<dbReference type="EnsemblMetazoa" id="MDOA014040-RA">
    <property type="protein sequence ID" value="MDOA014040-PA"/>
    <property type="gene ID" value="MDOA014040"/>
</dbReference>
<dbReference type="PROSITE" id="PS51805">
    <property type="entry name" value="EPHD"/>
    <property type="match status" value="1"/>
</dbReference>
<evidence type="ECO:0000256" key="11">
    <source>
        <dbReference type="ARBA" id="ARBA00023015"/>
    </source>
</evidence>
<dbReference type="GO" id="GO:0045944">
    <property type="term" value="P:positive regulation of transcription by RNA polymerase II"/>
    <property type="evidence" value="ECO:0007669"/>
    <property type="project" value="TreeGrafter"/>
</dbReference>
<evidence type="ECO:0000259" key="16">
    <source>
        <dbReference type="PROSITE" id="PS50280"/>
    </source>
</evidence>
<dbReference type="InterPro" id="IPR001214">
    <property type="entry name" value="SET_dom"/>
</dbReference>
<dbReference type="CDD" id="cd15666">
    <property type="entry name" value="ePHD2_KMT2C_like"/>
    <property type="match status" value="1"/>
</dbReference>
<feature type="region of interest" description="Disordered" evidence="15">
    <location>
        <begin position="21"/>
        <end position="56"/>
    </location>
</feature>
<dbReference type="SMART" id="SM00508">
    <property type="entry name" value="PostSET"/>
    <property type="match status" value="1"/>
</dbReference>
<dbReference type="SMART" id="SM00542">
    <property type="entry name" value="FYRC"/>
    <property type="match status" value="1"/>
</dbReference>
<dbReference type="GO" id="GO:0032259">
    <property type="term" value="P:methylation"/>
    <property type="evidence" value="ECO:0007669"/>
    <property type="project" value="UniProtKB-KW"/>
</dbReference>
<feature type="compositionally biased region" description="Low complexity" evidence="15">
    <location>
        <begin position="453"/>
        <end position="462"/>
    </location>
</feature>
<sequence>MSHQPTTTDFDKYGGTFKVTASNTIKRSSNESHDDESKKMRLEKSGSSNILATSANVPQQASGGVIAIGSGPDSTTKKLKTRKIISGDNSVTAQHQQYQLIVEDSASAGAFSEESCGGAENSAKLYSTSGGGGEEMLLIRKQTPVSNKLSENNDVGVEERVVHIEGDPGGTASSSYITGISGKQTPKRLQIGIAEAAKKSFGDGIDLKLITTNCDLSASGKIQMLSGTDKKPEQLLLAVSSTSNSPQNTFTYSRVCSVSNVGGPTGESMNIKSLQGATIKNQSLVVSSKKLLPEAKVSIGNTTISVPLLKPLSSPQSSSESSKSVIHTIQTSAGQSPQAQLSKFLNIKRGQKGSQTTYVSLSQLQIKPVSSAKIVQAKVVSKKIPLQFQTVQQNKPTLLQQSSGVVTITSNKTDLQQIPQQSTSVLQSQSSSPHKKQQHALVKEMTPGSILKSSPSNSNSEEVLPTQSSTLSATGNTTEQPTLVTEKTQVMKSSAAGSDNCGPSFVSADFLPVGVKVVHTSSGLRSSTTGGHVDTVDQLQTQSSQTTQRINIGPTISIVRQNSPQLVTTSGNLSTMSLSMADAASGQQKLILTKSQFANVNSSSINSTSTTGGGNTVSTSIPRNISFMLTKTSSGQQVFTNAGSKTTLCVTTSANNPSKSNATTRMNLNINPSLTASVSSSSTPTISVNSSAVPKSDADAVGHGDAVTSAQECTNTQHTTQVQATQLHTNVVQNRKIIQVLPGGLYSSSGGSFVQISKTKTDHEDDKKKTVEMEHHQTTTNQHSVQHQLLSAQQQQQQQQTSQQQHQIHLQIQQQHQTQQQVQIQQIQTQQIAQSQQHLQQRQQLLPRHQLLHKHQMQQQIQKQQQQQIQHQQQQQQIQHQTQQQNPTQDPPNEPSATQTSYALSTSEQQHPPTPSTSSTSSEQQSHKISASQHEQKSHIISAPQAPKSEESNNVLLKQLLQNTNSTPINCQNNSQHARSNSAATPTTVLPGRKVINVRAPSLGLVSSLEAQLARPVIPPVPASESSTHSTVVSSPMTTTSTAQSPIQKSVNDHTKVSSTHVVLSSVSTISQSSSSSTNSAPNPSLIISTSKTLSQTPPEKSKFTSSPLISKETSFVSKPTLPESSNEQSIEIFSLQSTGESTGKGSGEPAQRHQQSFDQTTFKTSHSAPQSSTTTKITKYMPDIKKIGDMPQQHHHQQQQQQSVSVSRTFTSGPDNKEKHSAGANLCPQPTVSSANPLGLSSNLPHQLLSGMQPNSKSAPNQEDCSLQQKPMDRPTQQAQQQQVQQVSNQFLAQTQNVQHQDGTKVGTSTSNVEKEDPNSIIQQYTIHHQHTSQMPQQPHHTNHQQNTTPSPISTTPTNSVASTPTGEYQPPVNVINKQQLLLQQQSQSHSPTSVATSSSPVTKDSDNRKKRKREQQKQRKQLSNSNAKETSAGGSSTSSTVNASAGATGASAAKQKRSRKSLKLEEDYDSFIENLMMHLRQMPPMQVLEPQLNVNYGVCNMFGWRNCSSSSNSPQKESRQSERGNLFEQELEGEFGAAYIPNKVPFYDMKKFRGRKTNEDTSASSSIQNNYYDQEFSSFTYKSEPEKLNSWMKAYRERAVDTPEIVSNNNKFPQETFPGLILMSSSQQRLGRMSPVIPLVNSMALITKRKKTPLKPLENDADGGMFMKDFAEEMDHKGMGFKNNENSQNVILSLPTSSAERLLDVLKNLANLLQINTPIPYKVVDDGGDAEFEDKSPLSQLSSDREVALRNLHIEDILNGRSKMCRQCGSAIKGRCLKNTNDNTKSSLHAKLLHPTQPRYFCNKVCFVQFRLSSQKKHLNTTSLGTDLVSQEGPAFDADLMEDLLDIKPDVSQMLDEKKDKVAEAAKPTTESEAKVNKISYCYYSAKCFQPATPVKRMSEKDIRDMLFKMNITMSITGSQVTTTTDSGGIQQPIEDRRSCVLCSQIGDGVADGPSRLLNYDVDKWVHLNCALWSTDVYETISGGLMNFNTALQIGLNQACNTCQQLGATVKCYKTRCGAMFHLPCAIRDQCVFYQNKTIHCQAHASRNDKDKELPTLSVPRRVFVERDENRQVAAIMHHSEMVNLLRVGSLIFLNVGQLLPHQLEAFHTQNCIYPIGYKIIRFYWSMRRPNKRCRYICSIAEVEGKPEFRILVQEQAESDVELRDVSPKAVWQHVLHSIAEMRRSHNLVKLYPEFVSGEDLFGLTEPAIVRIIESLPGVETLTNYRFKYGRNPLLDLPLALNPSGAARTEPKLRQLMGWKKHHPQRTCSSISSLGGHQAALPSTTAAGEVTCPYSKQFVHSKSSQYKKMKQEWRNNVYLARSKIAGLGLYAARDMEKHTMIIEYIGEVIRSEVSEIREKQYEARNRGIYMFRLDEDRVVDATLCGGLARYINHSCNPNCVTEIVEVDRELRIIIFAKRRINRSEELSYDYKFDIEDDGSKIPCMCGAPNCRKWMN</sequence>
<dbReference type="FunFam" id="3.30.40.10:FF:000002">
    <property type="entry name" value="Histone-lysine N-methyltransferase"/>
    <property type="match status" value="1"/>
</dbReference>
<feature type="compositionally biased region" description="Polar residues" evidence="15">
    <location>
        <begin position="895"/>
        <end position="904"/>
    </location>
</feature>
<feature type="compositionally biased region" description="Polar residues" evidence="15">
    <location>
        <begin position="1229"/>
        <end position="1270"/>
    </location>
</feature>
<evidence type="ECO:0000259" key="18">
    <source>
        <dbReference type="PROSITE" id="PS51805"/>
    </source>
</evidence>
<dbReference type="OrthoDB" id="308383at2759"/>
<feature type="compositionally biased region" description="Basic and acidic residues" evidence="15">
    <location>
        <begin position="28"/>
        <end position="44"/>
    </location>
</feature>
<feature type="region of interest" description="Disordered" evidence="15">
    <location>
        <begin position="418"/>
        <end position="481"/>
    </location>
</feature>
<dbReference type="SMART" id="SM00317">
    <property type="entry name" value="SET"/>
    <property type="match status" value="1"/>
</dbReference>
<dbReference type="Pfam" id="PF05965">
    <property type="entry name" value="FYRC"/>
    <property type="match status" value="1"/>
</dbReference>
<keyword evidence="12" id="KW-0010">Activator</keyword>
<feature type="compositionally biased region" description="Low complexity" evidence="15">
    <location>
        <begin position="857"/>
        <end position="885"/>
    </location>
</feature>
<dbReference type="InterPro" id="IPR046341">
    <property type="entry name" value="SET_dom_sf"/>
</dbReference>